<feature type="non-terminal residue" evidence="3">
    <location>
        <position position="230"/>
    </location>
</feature>
<proteinExistence type="inferred from homology"/>
<dbReference type="Pfam" id="PF05193">
    <property type="entry name" value="Peptidase_M16_C"/>
    <property type="match status" value="1"/>
</dbReference>
<comment type="similarity">
    <text evidence="1">Belongs to the peptidase M16 family.</text>
</comment>
<sequence>TFFMPPNTVIAIAGNVTLEDALAVVEEFFGTWVGKLPSFPPVPPEPPLTDKREFWIERDVSQVHLLLGWPAVDMTHPHRHPLKVIGRLLGVGGSSRLYQRLREEQQLAYTVATVTATYEDIGHFAIYTACDPAKVETVRTAIFEEIARLREKRVGDEEFGRVKTSYEGSLAVNFETNLQIASIHGVEALLDRIEPFEESVRRINAVTQEDILQVARQYFDPECYVSVAMG</sequence>
<protein>
    <recommendedName>
        <fullName evidence="2">Peptidase M16 C-terminal domain-containing protein</fullName>
    </recommendedName>
</protein>
<dbReference type="InterPro" id="IPR011249">
    <property type="entry name" value="Metalloenz_LuxS/M16"/>
</dbReference>
<dbReference type="SUPFAM" id="SSF63411">
    <property type="entry name" value="LuxS/MPP-like metallohydrolase"/>
    <property type="match status" value="2"/>
</dbReference>
<dbReference type="InterPro" id="IPR050361">
    <property type="entry name" value="MPP/UQCRC_Complex"/>
</dbReference>
<dbReference type="InterPro" id="IPR007863">
    <property type="entry name" value="Peptidase_M16_C"/>
</dbReference>
<accession>X1TWI8</accession>
<dbReference type="PANTHER" id="PTHR11851:SF49">
    <property type="entry name" value="MITOCHONDRIAL-PROCESSING PEPTIDASE SUBUNIT ALPHA"/>
    <property type="match status" value="1"/>
</dbReference>
<feature type="domain" description="Peptidase M16 C-terminal" evidence="2">
    <location>
        <begin position="2"/>
        <end position="165"/>
    </location>
</feature>
<feature type="non-terminal residue" evidence="3">
    <location>
        <position position="1"/>
    </location>
</feature>
<reference evidence="3" key="1">
    <citation type="journal article" date="2014" name="Front. Microbiol.">
        <title>High frequency of phylogenetically diverse reductive dehalogenase-homologous genes in deep subseafloor sedimentary metagenomes.</title>
        <authorList>
            <person name="Kawai M."/>
            <person name="Futagami T."/>
            <person name="Toyoda A."/>
            <person name="Takaki Y."/>
            <person name="Nishi S."/>
            <person name="Hori S."/>
            <person name="Arai W."/>
            <person name="Tsubouchi T."/>
            <person name="Morono Y."/>
            <person name="Uchiyama I."/>
            <person name="Ito T."/>
            <person name="Fujiyama A."/>
            <person name="Inagaki F."/>
            <person name="Takami H."/>
        </authorList>
    </citation>
    <scope>NUCLEOTIDE SEQUENCE</scope>
    <source>
        <strain evidence="3">Expedition CK06-06</strain>
    </source>
</reference>
<evidence type="ECO:0000313" key="3">
    <source>
        <dbReference type="EMBL" id="GAJ09609.1"/>
    </source>
</evidence>
<organism evidence="3">
    <name type="scientific">marine sediment metagenome</name>
    <dbReference type="NCBI Taxonomy" id="412755"/>
    <lineage>
        <taxon>unclassified sequences</taxon>
        <taxon>metagenomes</taxon>
        <taxon>ecological metagenomes</taxon>
    </lineage>
</organism>
<dbReference type="PANTHER" id="PTHR11851">
    <property type="entry name" value="METALLOPROTEASE"/>
    <property type="match status" value="1"/>
</dbReference>
<evidence type="ECO:0000256" key="1">
    <source>
        <dbReference type="ARBA" id="ARBA00007261"/>
    </source>
</evidence>
<dbReference type="Gene3D" id="3.30.830.10">
    <property type="entry name" value="Metalloenzyme, LuxS/M16 peptidase-like"/>
    <property type="match status" value="1"/>
</dbReference>
<gene>
    <name evidence="3" type="ORF">S12H4_54358</name>
</gene>
<dbReference type="EMBL" id="BARW01034742">
    <property type="protein sequence ID" value="GAJ09609.1"/>
    <property type="molecule type" value="Genomic_DNA"/>
</dbReference>
<dbReference type="GO" id="GO:0046872">
    <property type="term" value="F:metal ion binding"/>
    <property type="evidence" value="ECO:0007669"/>
    <property type="project" value="InterPro"/>
</dbReference>
<dbReference type="AlphaFoldDB" id="X1TWI8"/>
<evidence type="ECO:0000259" key="2">
    <source>
        <dbReference type="Pfam" id="PF05193"/>
    </source>
</evidence>
<comment type="caution">
    <text evidence="3">The sequence shown here is derived from an EMBL/GenBank/DDBJ whole genome shotgun (WGS) entry which is preliminary data.</text>
</comment>
<name>X1TWI8_9ZZZZ</name>